<dbReference type="PANTHER" id="PTHR21337:SF0">
    <property type="entry name" value="PHOSPHO-2-DEHYDRO-3-DEOXYHEPTONATE ALDOLASE"/>
    <property type="match status" value="1"/>
</dbReference>
<dbReference type="Proteomes" id="UP001501009">
    <property type="component" value="Unassembled WGS sequence"/>
</dbReference>
<comment type="pathway">
    <text evidence="3">Metabolic intermediate biosynthesis; chorismate biosynthesis; chorismate from D-erythrose 4-phosphate and phosphoenolpyruvate: step 1/7.</text>
</comment>
<accession>A0ABP7H806</accession>
<dbReference type="Pfam" id="PF01474">
    <property type="entry name" value="DAHP_synth_2"/>
    <property type="match status" value="2"/>
</dbReference>
<evidence type="ECO:0000256" key="3">
    <source>
        <dbReference type="RuleBase" id="RU363071"/>
    </source>
</evidence>
<comment type="similarity">
    <text evidence="1 3">Belongs to the class-II DAHP synthase family.</text>
</comment>
<keyword evidence="2 3" id="KW-0808">Transferase</keyword>
<dbReference type="PANTHER" id="PTHR21337">
    <property type="entry name" value="PHOSPHO-2-DEHYDRO-3-DEOXYHEPTONATE ALDOLASE 1, 2"/>
    <property type="match status" value="1"/>
</dbReference>
<dbReference type="SUPFAM" id="SSF51569">
    <property type="entry name" value="Aldolase"/>
    <property type="match status" value="1"/>
</dbReference>
<comment type="catalytic activity">
    <reaction evidence="3">
        <text>D-erythrose 4-phosphate + phosphoenolpyruvate + H2O = 7-phospho-2-dehydro-3-deoxy-D-arabino-heptonate + phosphate</text>
        <dbReference type="Rhea" id="RHEA:14717"/>
        <dbReference type="ChEBI" id="CHEBI:15377"/>
        <dbReference type="ChEBI" id="CHEBI:16897"/>
        <dbReference type="ChEBI" id="CHEBI:43474"/>
        <dbReference type="ChEBI" id="CHEBI:58394"/>
        <dbReference type="ChEBI" id="CHEBI:58702"/>
        <dbReference type="EC" id="2.5.1.54"/>
    </reaction>
</comment>
<evidence type="ECO:0000313" key="5">
    <source>
        <dbReference type="Proteomes" id="UP001501009"/>
    </source>
</evidence>
<dbReference type="InterPro" id="IPR002480">
    <property type="entry name" value="DAHP_synth_2"/>
</dbReference>
<gene>
    <name evidence="4" type="ORF">GCM10022403_019890</name>
</gene>
<evidence type="ECO:0000256" key="2">
    <source>
        <dbReference type="ARBA" id="ARBA00022679"/>
    </source>
</evidence>
<dbReference type="EMBL" id="BAABDE010000008">
    <property type="protein sequence ID" value="GAA3785126.1"/>
    <property type="molecule type" value="Genomic_DNA"/>
</dbReference>
<dbReference type="EC" id="2.5.1.54" evidence="3"/>
<keyword evidence="3" id="KW-0057">Aromatic amino acid biosynthesis</keyword>
<sequence>MNVAISWTGLTESHARLSEHEITSWRSLPALQQPDWPDDWLLAEVTRDLATLPELIDADETEALRLLLGEVAEGRRQVIQAGDCAEDPADCAPGPLTRKVGLLDALAGVMRVGTGLPVIRVGRIAGQFGKPRSSPTERVAGTELPVYRGHLVNGPQATAESRRPDPLRLLACHEAAGVATAFLRKQQDGFGAPVWTSHEALVLDYEVPQLRRDTDGGLVLTSTHWPWIGDRTRRPDGAHVRLLAAVNNPVACKVGPGMTEDELLRLCEVLDPARQPGRLTLIARMGAGRAAGHLPRLAARVRSAGHPVVWLCDPMHGNTVRATNGRKTRLVSSVTQEVREFREVLGDLGLHPGGLHLEATSDYVAECLPDASQLDYCDGPYTTLCDPRLNMRQALAVTESWNRDDQEEREESVACL</sequence>
<keyword evidence="5" id="KW-1185">Reference proteome</keyword>
<evidence type="ECO:0000313" key="4">
    <source>
        <dbReference type="EMBL" id="GAA3785126.1"/>
    </source>
</evidence>
<keyword evidence="3" id="KW-0028">Amino-acid biosynthesis</keyword>
<evidence type="ECO:0000256" key="1">
    <source>
        <dbReference type="ARBA" id="ARBA00008911"/>
    </source>
</evidence>
<name>A0ABP7H806_9ACTN</name>
<dbReference type="Gene3D" id="3.20.20.70">
    <property type="entry name" value="Aldolase class I"/>
    <property type="match status" value="1"/>
</dbReference>
<reference evidence="5" key="1">
    <citation type="journal article" date="2019" name="Int. J. Syst. Evol. Microbiol.">
        <title>The Global Catalogue of Microorganisms (GCM) 10K type strain sequencing project: providing services to taxonomists for standard genome sequencing and annotation.</title>
        <authorList>
            <consortium name="The Broad Institute Genomics Platform"/>
            <consortium name="The Broad Institute Genome Sequencing Center for Infectious Disease"/>
            <person name="Wu L."/>
            <person name="Ma J."/>
        </authorList>
    </citation>
    <scope>NUCLEOTIDE SEQUENCE [LARGE SCALE GENOMIC DNA]</scope>
    <source>
        <strain evidence="5">JCM 17138</strain>
    </source>
</reference>
<dbReference type="RefSeq" id="WP_275773735.1">
    <property type="nucleotide sequence ID" value="NZ_BAABDE010000008.1"/>
</dbReference>
<comment type="caution">
    <text evidence="4">The sequence shown here is derived from an EMBL/GenBank/DDBJ whole genome shotgun (WGS) entry which is preliminary data.</text>
</comment>
<dbReference type="InterPro" id="IPR013785">
    <property type="entry name" value="Aldolase_TIM"/>
</dbReference>
<organism evidence="4 5">
    <name type="scientific">Streptomyces coacervatus</name>
    <dbReference type="NCBI Taxonomy" id="647381"/>
    <lineage>
        <taxon>Bacteria</taxon>
        <taxon>Bacillati</taxon>
        <taxon>Actinomycetota</taxon>
        <taxon>Actinomycetes</taxon>
        <taxon>Kitasatosporales</taxon>
        <taxon>Streptomycetaceae</taxon>
        <taxon>Streptomyces</taxon>
    </lineage>
</organism>
<protein>
    <recommendedName>
        <fullName evidence="3">Phospho-2-dehydro-3-deoxyheptonate aldolase</fullName>
        <ecNumber evidence="3">2.5.1.54</ecNumber>
    </recommendedName>
</protein>
<proteinExistence type="inferred from homology"/>